<dbReference type="InterPro" id="IPR010998">
    <property type="entry name" value="Integrase_recombinase_N"/>
</dbReference>
<dbReference type="GO" id="GO:0015074">
    <property type="term" value="P:DNA integration"/>
    <property type="evidence" value="ECO:0007669"/>
    <property type="project" value="UniProtKB-KW"/>
</dbReference>
<gene>
    <name evidence="6" type="ORF">CSUNSWCD_1439</name>
</gene>
<dbReference type="Gene3D" id="1.10.150.130">
    <property type="match status" value="1"/>
</dbReference>
<dbReference type="InterPro" id="IPR013762">
    <property type="entry name" value="Integrase-like_cat_sf"/>
</dbReference>
<dbReference type="InterPro" id="IPR002104">
    <property type="entry name" value="Integrase_catalytic"/>
</dbReference>
<dbReference type="Gene3D" id="1.10.443.10">
    <property type="entry name" value="Intergrase catalytic core"/>
    <property type="match status" value="1"/>
</dbReference>
<organism evidence="6 7">
    <name type="scientific">Campylobacter showae CSUNSWCD</name>
    <dbReference type="NCBI Taxonomy" id="1244083"/>
    <lineage>
        <taxon>Bacteria</taxon>
        <taxon>Pseudomonadati</taxon>
        <taxon>Campylobacterota</taxon>
        <taxon>Epsilonproteobacteria</taxon>
        <taxon>Campylobacterales</taxon>
        <taxon>Campylobacteraceae</taxon>
        <taxon>Campylobacter</taxon>
    </lineage>
</organism>
<dbReference type="OrthoDB" id="9775880at2"/>
<dbReference type="AlphaFoldDB" id="M5IGZ3"/>
<proteinExistence type="inferred from homology"/>
<sequence>MAKVLNAAQVKALKYAGKGRSSVYGIDSTCSLYLVCFDNGTKFYKFRDKKLITIANFADITLSEARQKAIELKTAKTANVCVKKVKLAEAFDEWLDIKIEGDGSEAAYQKRRKLKNRVNKWILAPLGEKFLNELNKDAVIKATKKAHLTSAKKALPVLRDVLKYARSQNAVSDIAFIYEILEDMDEIYVKKPVIRRKAVTNKARLSEIIGIVKHAYINETIKNLFFFNLIMAQRPHQIRELTWDRVDLKEGFVYFGESDNKTKINARLPLPKAAVKILEEQAKISGGEGIVFKSSICSARGGWKISENTLLKSIKSLGIDDLHAHGFRSMLATFAIRAVEIVDGVERGKFEKRIIDEVLLHTRGSEVDKAYFRDFNSREHKRLLEWWSEFLEGLGA</sequence>
<comment type="caution">
    <text evidence="6">The sequence shown here is derived from an EMBL/GenBank/DDBJ whole genome shotgun (WGS) entry which is preliminary data.</text>
</comment>
<dbReference type="Pfam" id="PF00589">
    <property type="entry name" value="Phage_integrase"/>
    <property type="match status" value="1"/>
</dbReference>
<keyword evidence="2" id="KW-0229">DNA integration</keyword>
<dbReference type="PANTHER" id="PTHR30629:SF2">
    <property type="entry name" value="PROPHAGE INTEGRASE INTS-RELATED"/>
    <property type="match status" value="1"/>
</dbReference>
<protein>
    <submittedName>
        <fullName evidence="6">Site-specific recombinase, phage integrase family</fullName>
    </submittedName>
</protein>
<dbReference type="Proteomes" id="UP000011939">
    <property type="component" value="Unassembled WGS sequence"/>
</dbReference>
<reference evidence="6 7" key="1">
    <citation type="journal article" date="2013" name="Genome Announc.">
        <title>Genome Sequence of Campylobacter showae UNSWCD, Isolated from a Patient with Crohn's Disease.</title>
        <authorList>
            <person name="Tay A.P."/>
            <person name="Kaakoush N.O."/>
            <person name="Deshpande N.P."/>
            <person name="Chen Z."/>
            <person name="Mitchell H."/>
            <person name="Wilkins M.R."/>
        </authorList>
    </citation>
    <scope>NUCLEOTIDE SEQUENCE [LARGE SCALE GENOMIC DNA]</scope>
    <source>
        <strain evidence="6 7">CSUNSWCD</strain>
    </source>
</reference>
<keyword evidence="3" id="KW-0238">DNA-binding</keyword>
<dbReference type="GO" id="GO:0003677">
    <property type="term" value="F:DNA binding"/>
    <property type="evidence" value="ECO:0007669"/>
    <property type="project" value="UniProtKB-KW"/>
</dbReference>
<dbReference type="eggNOG" id="COG0582">
    <property type="taxonomic scope" value="Bacteria"/>
</dbReference>
<keyword evidence="4" id="KW-0233">DNA recombination</keyword>
<dbReference type="PANTHER" id="PTHR30629">
    <property type="entry name" value="PROPHAGE INTEGRASE"/>
    <property type="match status" value="1"/>
</dbReference>
<dbReference type="InterPro" id="IPR050808">
    <property type="entry name" value="Phage_Integrase"/>
</dbReference>
<dbReference type="RefSeq" id="WP_009497202.1">
    <property type="nucleotide sequence ID" value="NZ_AMZQ01000021.1"/>
</dbReference>
<accession>M5IGZ3</accession>
<evidence type="ECO:0000256" key="4">
    <source>
        <dbReference type="ARBA" id="ARBA00023172"/>
    </source>
</evidence>
<dbReference type="EMBL" id="AMZQ01000021">
    <property type="protein sequence ID" value="EKU10075.1"/>
    <property type="molecule type" value="Genomic_DNA"/>
</dbReference>
<dbReference type="SUPFAM" id="SSF56349">
    <property type="entry name" value="DNA breaking-rejoining enzymes"/>
    <property type="match status" value="1"/>
</dbReference>
<name>M5IGZ3_9BACT</name>
<dbReference type="PATRIC" id="fig|1244083.3.peg.2419"/>
<evidence type="ECO:0000259" key="5">
    <source>
        <dbReference type="Pfam" id="PF00589"/>
    </source>
</evidence>
<evidence type="ECO:0000313" key="6">
    <source>
        <dbReference type="EMBL" id="EKU10075.1"/>
    </source>
</evidence>
<dbReference type="InterPro" id="IPR011010">
    <property type="entry name" value="DNA_brk_join_enz"/>
</dbReference>
<dbReference type="GO" id="GO:0006310">
    <property type="term" value="P:DNA recombination"/>
    <property type="evidence" value="ECO:0007669"/>
    <property type="project" value="UniProtKB-KW"/>
</dbReference>
<evidence type="ECO:0000256" key="2">
    <source>
        <dbReference type="ARBA" id="ARBA00022908"/>
    </source>
</evidence>
<evidence type="ECO:0000256" key="1">
    <source>
        <dbReference type="ARBA" id="ARBA00008857"/>
    </source>
</evidence>
<comment type="similarity">
    <text evidence="1">Belongs to the 'phage' integrase family.</text>
</comment>
<feature type="domain" description="Tyr recombinase" evidence="5">
    <location>
        <begin position="204"/>
        <end position="336"/>
    </location>
</feature>
<evidence type="ECO:0000313" key="7">
    <source>
        <dbReference type="Proteomes" id="UP000011939"/>
    </source>
</evidence>
<evidence type="ECO:0000256" key="3">
    <source>
        <dbReference type="ARBA" id="ARBA00023125"/>
    </source>
</evidence>